<feature type="region of interest" description="Disordered" evidence="1">
    <location>
        <begin position="13"/>
        <end position="32"/>
    </location>
</feature>
<evidence type="ECO:0000313" key="3">
    <source>
        <dbReference type="Proteomes" id="UP000799767"/>
    </source>
</evidence>
<dbReference type="RefSeq" id="XP_033586664.1">
    <property type="nucleotide sequence ID" value="XM_033737619.1"/>
</dbReference>
<gene>
    <name evidence="2" type="ORF">BDY17DRAFT_327078</name>
</gene>
<dbReference type="Proteomes" id="UP000799767">
    <property type="component" value="Unassembled WGS sequence"/>
</dbReference>
<dbReference type="GeneID" id="54478621"/>
<protein>
    <submittedName>
        <fullName evidence="2">Uncharacterized protein</fullName>
    </submittedName>
</protein>
<accession>A0A6A6PKA4</accession>
<evidence type="ECO:0000313" key="2">
    <source>
        <dbReference type="EMBL" id="KAF2480094.1"/>
    </source>
</evidence>
<keyword evidence="3" id="KW-1185">Reference proteome</keyword>
<dbReference type="EMBL" id="MU001640">
    <property type="protein sequence ID" value="KAF2480094.1"/>
    <property type="molecule type" value="Genomic_DNA"/>
</dbReference>
<reference evidence="2" key="1">
    <citation type="journal article" date="2020" name="Stud. Mycol.">
        <title>101 Dothideomycetes genomes: a test case for predicting lifestyles and emergence of pathogens.</title>
        <authorList>
            <person name="Haridas S."/>
            <person name="Albert R."/>
            <person name="Binder M."/>
            <person name="Bloem J."/>
            <person name="Labutti K."/>
            <person name="Salamov A."/>
            <person name="Andreopoulos B."/>
            <person name="Baker S."/>
            <person name="Barry K."/>
            <person name="Bills G."/>
            <person name="Bluhm B."/>
            <person name="Cannon C."/>
            <person name="Castanera R."/>
            <person name="Culley D."/>
            <person name="Daum C."/>
            <person name="Ezra D."/>
            <person name="Gonzalez J."/>
            <person name="Henrissat B."/>
            <person name="Kuo A."/>
            <person name="Liang C."/>
            <person name="Lipzen A."/>
            <person name="Lutzoni F."/>
            <person name="Magnuson J."/>
            <person name="Mondo S."/>
            <person name="Nolan M."/>
            <person name="Ohm R."/>
            <person name="Pangilinan J."/>
            <person name="Park H.-J."/>
            <person name="Ramirez L."/>
            <person name="Alfaro M."/>
            <person name="Sun H."/>
            <person name="Tritt A."/>
            <person name="Yoshinaga Y."/>
            <person name="Zwiers L.-H."/>
            <person name="Turgeon B."/>
            <person name="Goodwin S."/>
            <person name="Spatafora J."/>
            <person name="Crous P."/>
            <person name="Grigoriev I."/>
        </authorList>
    </citation>
    <scope>NUCLEOTIDE SEQUENCE</scope>
    <source>
        <strain evidence="2">CBS 113389</strain>
    </source>
</reference>
<sequence length="99" mass="10765">MSEIEDGLLAIEVDTDDAESGDAPVESRTFQSETDFERQKAAYAAKVDGGKAYKDLMVAVPVLDPAHDCIRTNGHAKSKLTKKDVQLLGYAVAQLLRQV</sequence>
<name>A0A6A6PKA4_9PEZI</name>
<dbReference type="AlphaFoldDB" id="A0A6A6PKA4"/>
<organism evidence="2 3">
    <name type="scientific">Neohortaea acidophila</name>
    <dbReference type="NCBI Taxonomy" id="245834"/>
    <lineage>
        <taxon>Eukaryota</taxon>
        <taxon>Fungi</taxon>
        <taxon>Dikarya</taxon>
        <taxon>Ascomycota</taxon>
        <taxon>Pezizomycotina</taxon>
        <taxon>Dothideomycetes</taxon>
        <taxon>Dothideomycetidae</taxon>
        <taxon>Mycosphaerellales</taxon>
        <taxon>Teratosphaeriaceae</taxon>
        <taxon>Neohortaea</taxon>
    </lineage>
</organism>
<dbReference type="OrthoDB" id="3938544at2759"/>
<evidence type="ECO:0000256" key="1">
    <source>
        <dbReference type="SAM" id="MobiDB-lite"/>
    </source>
</evidence>
<proteinExistence type="predicted"/>